<dbReference type="PROSITE" id="PS50931">
    <property type="entry name" value="HTH_LYSR"/>
    <property type="match status" value="1"/>
</dbReference>
<dbReference type="InterPro" id="IPR005119">
    <property type="entry name" value="LysR_subst-bd"/>
</dbReference>
<evidence type="ECO:0000313" key="7">
    <source>
        <dbReference type="Proteomes" id="UP000029492"/>
    </source>
</evidence>
<dbReference type="SUPFAM" id="SSF53850">
    <property type="entry name" value="Periplasmic binding protein-like II"/>
    <property type="match status" value="1"/>
</dbReference>
<dbReference type="InterPro" id="IPR036388">
    <property type="entry name" value="WH-like_DNA-bd_sf"/>
</dbReference>
<dbReference type="eggNOG" id="COG0583">
    <property type="taxonomic scope" value="Bacteria"/>
</dbReference>
<dbReference type="GO" id="GO:0000976">
    <property type="term" value="F:transcription cis-regulatory region binding"/>
    <property type="evidence" value="ECO:0007669"/>
    <property type="project" value="TreeGrafter"/>
</dbReference>
<keyword evidence="3" id="KW-0238">DNA-binding</keyword>
<dbReference type="PRINTS" id="PR00039">
    <property type="entry name" value="HTHLYSR"/>
</dbReference>
<dbReference type="InterPro" id="IPR036390">
    <property type="entry name" value="WH_DNA-bd_sf"/>
</dbReference>
<accession>A0A089NJR5</accession>
<dbReference type="AlphaFoldDB" id="A0A089NJR5"/>
<dbReference type="Pfam" id="PF00126">
    <property type="entry name" value="HTH_1"/>
    <property type="match status" value="1"/>
</dbReference>
<evidence type="ECO:0000256" key="4">
    <source>
        <dbReference type="ARBA" id="ARBA00023163"/>
    </source>
</evidence>
<dbReference type="Proteomes" id="UP000029492">
    <property type="component" value="Chromosome"/>
</dbReference>
<dbReference type="CDD" id="cd05466">
    <property type="entry name" value="PBP2_LTTR_substrate"/>
    <property type="match status" value="1"/>
</dbReference>
<proteinExistence type="inferred from homology"/>
<evidence type="ECO:0000259" key="5">
    <source>
        <dbReference type="PROSITE" id="PS50931"/>
    </source>
</evidence>
<dbReference type="SUPFAM" id="SSF46785">
    <property type="entry name" value="Winged helix' DNA-binding domain"/>
    <property type="match status" value="1"/>
</dbReference>
<comment type="similarity">
    <text evidence="1">Belongs to the LysR transcriptional regulatory family.</text>
</comment>
<dbReference type="KEGG" id="mor:MOC_0366"/>
<sequence>MNIKQLETFLEIARCGSFTAAADRLNATPSTISARIQDLELDLGVSLFDRSQRRVRLTAKGRELQVYAERAIAACAEIRTRVGSGDALSGLVRLGVAELVAVTWLPHFVDLIHRSYPRLTLELQVALTADLQNLMANGEIDMALMPGTRFDPHLATRSLGQVHFAWMAGRGLDLPNRRIEPADFRAIRILSLGKNSFHHRTVEHWLNERGDAPRVVDLCNSMGAVASLTQAGVGVSLLPIQCYRAEIASGALRVLETCPEGPLVEFFAVYAADATTTIPRLLTDLAAASSTFEDALG</sequence>
<dbReference type="Pfam" id="PF03466">
    <property type="entry name" value="LysR_substrate"/>
    <property type="match status" value="1"/>
</dbReference>
<dbReference type="PANTHER" id="PTHR30126:SF77">
    <property type="entry name" value="TRANSCRIPTIONAL REGULATORY PROTEIN"/>
    <property type="match status" value="1"/>
</dbReference>
<dbReference type="EMBL" id="CP003811">
    <property type="protein sequence ID" value="AIQ88121.1"/>
    <property type="molecule type" value="Genomic_DNA"/>
</dbReference>
<dbReference type="Gene3D" id="3.40.190.10">
    <property type="entry name" value="Periplasmic binding protein-like II"/>
    <property type="match status" value="2"/>
</dbReference>
<gene>
    <name evidence="6" type="ORF">MOC_0366</name>
</gene>
<protein>
    <submittedName>
        <fullName evidence="6">LysR-family transcriptional regulator</fullName>
    </submittedName>
</protein>
<dbReference type="HOGENOM" id="CLU_039613_6_1_5"/>
<dbReference type="GO" id="GO:0003700">
    <property type="term" value="F:DNA-binding transcription factor activity"/>
    <property type="evidence" value="ECO:0007669"/>
    <property type="project" value="InterPro"/>
</dbReference>
<keyword evidence="4" id="KW-0804">Transcription</keyword>
<evidence type="ECO:0000256" key="3">
    <source>
        <dbReference type="ARBA" id="ARBA00023125"/>
    </source>
</evidence>
<organism evidence="6 7">
    <name type="scientific">Methylobacterium oryzae CBMB20</name>
    <dbReference type="NCBI Taxonomy" id="693986"/>
    <lineage>
        <taxon>Bacteria</taxon>
        <taxon>Pseudomonadati</taxon>
        <taxon>Pseudomonadota</taxon>
        <taxon>Alphaproteobacteria</taxon>
        <taxon>Hyphomicrobiales</taxon>
        <taxon>Methylobacteriaceae</taxon>
        <taxon>Methylobacterium</taxon>
    </lineage>
</organism>
<evidence type="ECO:0000256" key="1">
    <source>
        <dbReference type="ARBA" id="ARBA00009437"/>
    </source>
</evidence>
<dbReference type="Gene3D" id="1.10.10.10">
    <property type="entry name" value="Winged helix-like DNA-binding domain superfamily/Winged helix DNA-binding domain"/>
    <property type="match status" value="1"/>
</dbReference>
<evidence type="ECO:0000313" key="6">
    <source>
        <dbReference type="EMBL" id="AIQ88121.1"/>
    </source>
</evidence>
<keyword evidence="7" id="KW-1185">Reference proteome</keyword>
<dbReference type="STRING" id="693986.MOC_0366"/>
<dbReference type="InterPro" id="IPR000847">
    <property type="entry name" value="LysR_HTH_N"/>
</dbReference>
<keyword evidence="2" id="KW-0805">Transcription regulation</keyword>
<dbReference type="PANTHER" id="PTHR30126">
    <property type="entry name" value="HTH-TYPE TRANSCRIPTIONAL REGULATOR"/>
    <property type="match status" value="1"/>
</dbReference>
<dbReference type="RefSeq" id="WP_043755290.1">
    <property type="nucleotide sequence ID" value="NZ_CP003811.1"/>
</dbReference>
<name>A0A089NJR5_9HYPH</name>
<reference evidence="6 7" key="1">
    <citation type="journal article" date="2014" name="PLoS ONE">
        <title>Genome Information of Methylobacterium oryzae, a Plant-Probiotic Methylotroph in the Phyllosphere.</title>
        <authorList>
            <person name="Kwak M.J."/>
            <person name="Jeong H."/>
            <person name="Madhaiyan M."/>
            <person name="Lee Y."/>
            <person name="Sa T.M."/>
            <person name="Oh T.K."/>
            <person name="Kim J.F."/>
        </authorList>
    </citation>
    <scope>NUCLEOTIDE SEQUENCE [LARGE SCALE GENOMIC DNA]</scope>
    <source>
        <strain evidence="6 7">CBMB20</strain>
    </source>
</reference>
<feature type="domain" description="HTH lysR-type" evidence="5">
    <location>
        <begin position="1"/>
        <end position="58"/>
    </location>
</feature>
<evidence type="ECO:0000256" key="2">
    <source>
        <dbReference type="ARBA" id="ARBA00023015"/>
    </source>
</evidence>
<dbReference type="FunFam" id="1.10.10.10:FF:000001">
    <property type="entry name" value="LysR family transcriptional regulator"/>
    <property type="match status" value="1"/>
</dbReference>